<feature type="domain" description="Radical SAM core" evidence="13">
    <location>
        <begin position="98"/>
        <end position="328"/>
    </location>
</feature>
<evidence type="ECO:0000256" key="5">
    <source>
        <dbReference type="ARBA" id="ARBA00022603"/>
    </source>
</evidence>
<comment type="function">
    <text evidence="12">Specifically methylates position 2 of adenine 2503 in 23S rRNA and position 2 of adenine 37 in tRNAs.</text>
</comment>
<dbReference type="NCBIfam" id="TIGR00048">
    <property type="entry name" value="rRNA_mod_RlmN"/>
    <property type="match status" value="1"/>
</dbReference>
<keyword evidence="7 12" id="KW-0949">S-adenosyl-L-methionine</keyword>
<evidence type="ECO:0000256" key="1">
    <source>
        <dbReference type="ARBA" id="ARBA00004496"/>
    </source>
</evidence>
<feature type="binding site" evidence="12">
    <location>
        <position position="112"/>
    </location>
    <ligand>
        <name>[4Fe-4S] cluster</name>
        <dbReference type="ChEBI" id="CHEBI:49883"/>
        <note>4Fe-4S-S-AdoMet</note>
    </ligand>
</feature>
<dbReference type="InterPro" id="IPR004383">
    <property type="entry name" value="rRNA_lsu_MTrfase_RlmN/Cfr"/>
</dbReference>
<dbReference type="PANTHER" id="PTHR30544">
    <property type="entry name" value="23S RRNA METHYLTRANSFERASE"/>
    <property type="match status" value="1"/>
</dbReference>
<comment type="miscellaneous">
    <text evidence="12">Reaction proceeds by a ping-pong mechanism involving intermediate methylation of a conserved cysteine residue.</text>
</comment>
<keyword evidence="3 12" id="KW-0963">Cytoplasm</keyword>
<dbReference type="Gene3D" id="3.20.20.70">
    <property type="entry name" value="Aldolase class I"/>
    <property type="match status" value="1"/>
</dbReference>
<keyword evidence="9 12" id="KW-0479">Metal-binding</keyword>
<dbReference type="FunFam" id="3.20.20.70:FF:000014">
    <property type="entry name" value="Probable dual-specificity RNA methyltransferase RlmN"/>
    <property type="match status" value="1"/>
</dbReference>
<dbReference type="Gene3D" id="1.10.150.530">
    <property type="match status" value="1"/>
</dbReference>
<keyword evidence="5 12" id="KW-0489">Methyltransferase</keyword>
<protein>
    <recommendedName>
        <fullName evidence="12">Probable dual-specificity RNA methyltransferase RlmN</fullName>
        <ecNumber evidence="12">2.1.1.192</ecNumber>
    </recommendedName>
    <alternativeName>
        <fullName evidence="12">23S rRNA (adenine(2503)-C(2))-methyltransferase</fullName>
    </alternativeName>
    <alternativeName>
        <fullName evidence="12">23S rRNA m2A2503 methyltransferase</fullName>
    </alternativeName>
    <alternativeName>
        <fullName evidence="12">Ribosomal RNA large subunit methyltransferase N</fullName>
    </alternativeName>
    <alternativeName>
        <fullName evidence="12">tRNA (adenine(37)-C(2))-methyltransferase</fullName>
    </alternativeName>
    <alternativeName>
        <fullName evidence="12">tRNA m2A37 methyltransferase</fullName>
    </alternativeName>
</protein>
<evidence type="ECO:0000313" key="15">
    <source>
        <dbReference type="Proteomes" id="UP000184536"/>
    </source>
</evidence>
<feature type="binding site" evidence="12">
    <location>
        <begin position="159"/>
        <end position="160"/>
    </location>
    <ligand>
        <name>S-adenosyl-L-methionine</name>
        <dbReference type="ChEBI" id="CHEBI:59789"/>
    </ligand>
</feature>
<proteinExistence type="inferred from homology"/>
<evidence type="ECO:0000256" key="6">
    <source>
        <dbReference type="ARBA" id="ARBA00022679"/>
    </source>
</evidence>
<dbReference type="Pfam" id="PF21016">
    <property type="entry name" value="RlmN_N"/>
    <property type="match status" value="1"/>
</dbReference>
<keyword evidence="12" id="KW-1015">Disulfide bond</keyword>
<dbReference type="PIRSF" id="PIRSF006004">
    <property type="entry name" value="CHP00048"/>
    <property type="match status" value="1"/>
</dbReference>
<dbReference type="EC" id="2.1.1.192" evidence="12"/>
<dbReference type="GO" id="GO:0051539">
    <property type="term" value="F:4 iron, 4 sulfur cluster binding"/>
    <property type="evidence" value="ECO:0007669"/>
    <property type="project" value="UniProtKB-UniRule"/>
</dbReference>
<keyword evidence="11 12" id="KW-0411">Iron-sulfur</keyword>
<name>A0A1M6IGL8_9FIRM</name>
<evidence type="ECO:0000256" key="8">
    <source>
        <dbReference type="ARBA" id="ARBA00022694"/>
    </source>
</evidence>
<feature type="binding site" evidence="12">
    <location>
        <position position="290"/>
    </location>
    <ligand>
        <name>S-adenosyl-L-methionine</name>
        <dbReference type="ChEBI" id="CHEBI:59789"/>
    </ligand>
</feature>
<feature type="active site" description="Proton acceptor" evidence="12">
    <location>
        <position position="92"/>
    </location>
</feature>
<feature type="binding site" evidence="12">
    <location>
        <position position="116"/>
    </location>
    <ligand>
        <name>[4Fe-4S] cluster</name>
        <dbReference type="ChEBI" id="CHEBI:49883"/>
        <note>4Fe-4S-S-AdoMet</note>
    </ligand>
</feature>
<keyword evidence="8 12" id="KW-0819">tRNA processing</keyword>
<evidence type="ECO:0000256" key="12">
    <source>
        <dbReference type="HAMAP-Rule" id="MF_01849"/>
    </source>
</evidence>
<comment type="similarity">
    <text evidence="12">Belongs to the radical SAM superfamily. RlmN family.</text>
</comment>
<dbReference type="InterPro" id="IPR040072">
    <property type="entry name" value="Methyltransferase_A"/>
</dbReference>
<dbReference type="GO" id="GO:0070040">
    <property type="term" value="F:rRNA (adenine(2503)-C2-)-methyltransferase activity"/>
    <property type="evidence" value="ECO:0007669"/>
    <property type="project" value="UniProtKB-UniRule"/>
</dbReference>
<accession>A0A1M6IGL8</accession>
<dbReference type="SFLD" id="SFLDG01062">
    <property type="entry name" value="methyltransferase_(Class_A)"/>
    <property type="match status" value="1"/>
</dbReference>
<dbReference type="STRING" id="1121919.SAMN02745975_01849"/>
<dbReference type="SUPFAM" id="SSF102114">
    <property type="entry name" value="Radical SAM enzymes"/>
    <property type="match status" value="1"/>
</dbReference>
<dbReference type="HAMAP" id="MF_01849">
    <property type="entry name" value="RNA_methyltr_RlmN"/>
    <property type="match status" value="1"/>
</dbReference>
<evidence type="ECO:0000256" key="10">
    <source>
        <dbReference type="ARBA" id="ARBA00023004"/>
    </source>
</evidence>
<comment type="subcellular location">
    <subcellularLocation>
        <location evidence="1 12">Cytoplasm</location>
    </subcellularLocation>
</comment>
<comment type="caution">
    <text evidence="12">Lacks conserved residue(s) required for the propagation of feature annotation.</text>
</comment>
<dbReference type="GO" id="GO:0019843">
    <property type="term" value="F:rRNA binding"/>
    <property type="evidence" value="ECO:0007669"/>
    <property type="project" value="UniProtKB-UniRule"/>
</dbReference>
<keyword evidence="10 12" id="KW-0408">Iron</keyword>
<gene>
    <name evidence="12" type="primary">rlmN</name>
    <name evidence="14" type="ORF">SAMN02745975_01849</name>
</gene>
<feature type="binding site" evidence="12">
    <location>
        <position position="191"/>
    </location>
    <ligand>
        <name>S-adenosyl-L-methionine</name>
        <dbReference type="ChEBI" id="CHEBI:59789"/>
    </ligand>
</feature>
<comment type="catalytic activity">
    <reaction evidence="12">
        <text>adenosine(37) in tRNA + 2 reduced [2Fe-2S]-[ferredoxin] + 2 S-adenosyl-L-methionine = 2-methyladenosine(37) in tRNA + 5'-deoxyadenosine + L-methionine + 2 oxidized [2Fe-2S]-[ferredoxin] + S-adenosyl-L-homocysteine</text>
        <dbReference type="Rhea" id="RHEA:43332"/>
        <dbReference type="Rhea" id="RHEA-COMP:10000"/>
        <dbReference type="Rhea" id="RHEA-COMP:10001"/>
        <dbReference type="Rhea" id="RHEA-COMP:10162"/>
        <dbReference type="Rhea" id="RHEA-COMP:10485"/>
        <dbReference type="ChEBI" id="CHEBI:17319"/>
        <dbReference type="ChEBI" id="CHEBI:33737"/>
        <dbReference type="ChEBI" id="CHEBI:33738"/>
        <dbReference type="ChEBI" id="CHEBI:57844"/>
        <dbReference type="ChEBI" id="CHEBI:57856"/>
        <dbReference type="ChEBI" id="CHEBI:59789"/>
        <dbReference type="ChEBI" id="CHEBI:74411"/>
        <dbReference type="ChEBI" id="CHEBI:74497"/>
        <dbReference type="EC" id="2.1.1.192"/>
    </reaction>
</comment>
<keyword evidence="15" id="KW-1185">Reference proteome</keyword>
<dbReference type="SFLD" id="SFLDF00275">
    <property type="entry name" value="adenosine_C2_methyltransferase"/>
    <property type="match status" value="1"/>
</dbReference>
<dbReference type="GO" id="GO:0046872">
    <property type="term" value="F:metal ion binding"/>
    <property type="evidence" value="ECO:0007669"/>
    <property type="project" value="UniProtKB-KW"/>
</dbReference>
<evidence type="ECO:0000256" key="2">
    <source>
        <dbReference type="ARBA" id="ARBA00022485"/>
    </source>
</evidence>
<evidence type="ECO:0000313" key="14">
    <source>
        <dbReference type="EMBL" id="SHJ33621.1"/>
    </source>
</evidence>
<keyword evidence="6 12" id="KW-0808">Transferase</keyword>
<comment type="cofactor">
    <cofactor evidence="12">
        <name>[4Fe-4S] cluster</name>
        <dbReference type="ChEBI" id="CHEBI:49883"/>
    </cofactor>
    <text evidence="12">Binds 1 [4Fe-4S] cluster. The cluster is coordinated with 3 cysteines and an exchangeable S-adenosyl-L-methionine.</text>
</comment>
<dbReference type="PROSITE" id="PS51918">
    <property type="entry name" value="RADICAL_SAM"/>
    <property type="match status" value="1"/>
</dbReference>
<keyword evidence="2 12" id="KW-0004">4Fe-4S</keyword>
<evidence type="ECO:0000256" key="11">
    <source>
        <dbReference type="ARBA" id="ARBA00023014"/>
    </source>
</evidence>
<dbReference type="InterPro" id="IPR027492">
    <property type="entry name" value="RNA_MTrfase_RlmN"/>
</dbReference>
<feature type="binding site" evidence="12">
    <location>
        <position position="119"/>
    </location>
    <ligand>
        <name>[4Fe-4S] cluster</name>
        <dbReference type="ChEBI" id="CHEBI:49883"/>
        <note>4Fe-4S-S-AdoMet</note>
    </ligand>
</feature>
<dbReference type="Proteomes" id="UP000184536">
    <property type="component" value="Unassembled WGS sequence"/>
</dbReference>
<dbReference type="InterPro" id="IPR013785">
    <property type="entry name" value="Aldolase_TIM"/>
</dbReference>
<dbReference type="GO" id="GO:0002935">
    <property type="term" value="F:tRNA (adenine(37)-C2)-methyltransferase activity"/>
    <property type="evidence" value="ECO:0007669"/>
    <property type="project" value="UniProtKB-UniRule"/>
</dbReference>
<dbReference type="GO" id="GO:0000049">
    <property type="term" value="F:tRNA binding"/>
    <property type="evidence" value="ECO:0007669"/>
    <property type="project" value="UniProtKB-UniRule"/>
</dbReference>
<dbReference type="OrthoDB" id="9793973at2"/>
<evidence type="ECO:0000259" key="13">
    <source>
        <dbReference type="PROSITE" id="PS51918"/>
    </source>
</evidence>
<dbReference type="InterPro" id="IPR048641">
    <property type="entry name" value="RlmN_N"/>
</dbReference>
<dbReference type="Pfam" id="PF04055">
    <property type="entry name" value="Radical_SAM"/>
    <property type="match status" value="1"/>
</dbReference>
<dbReference type="GO" id="GO:0030488">
    <property type="term" value="P:tRNA methylation"/>
    <property type="evidence" value="ECO:0007669"/>
    <property type="project" value="UniProtKB-UniRule"/>
</dbReference>
<dbReference type="PANTHER" id="PTHR30544:SF5">
    <property type="entry name" value="RADICAL SAM CORE DOMAIN-CONTAINING PROTEIN"/>
    <property type="match status" value="1"/>
</dbReference>
<comment type="catalytic activity">
    <reaction evidence="12">
        <text>adenosine(2503) in 23S rRNA + 2 reduced [2Fe-2S]-[ferredoxin] + 2 S-adenosyl-L-methionine = 2-methyladenosine(2503) in 23S rRNA + 5'-deoxyadenosine + L-methionine + 2 oxidized [2Fe-2S]-[ferredoxin] + S-adenosyl-L-homocysteine</text>
        <dbReference type="Rhea" id="RHEA:42916"/>
        <dbReference type="Rhea" id="RHEA-COMP:10000"/>
        <dbReference type="Rhea" id="RHEA-COMP:10001"/>
        <dbReference type="Rhea" id="RHEA-COMP:10152"/>
        <dbReference type="Rhea" id="RHEA-COMP:10282"/>
        <dbReference type="ChEBI" id="CHEBI:17319"/>
        <dbReference type="ChEBI" id="CHEBI:33737"/>
        <dbReference type="ChEBI" id="CHEBI:33738"/>
        <dbReference type="ChEBI" id="CHEBI:57844"/>
        <dbReference type="ChEBI" id="CHEBI:57856"/>
        <dbReference type="ChEBI" id="CHEBI:59789"/>
        <dbReference type="ChEBI" id="CHEBI:74411"/>
        <dbReference type="ChEBI" id="CHEBI:74497"/>
        <dbReference type="EC" id="2.1.1.192"/>
    </reaction>
</comment>
<evidence type="ECO:0000256" key="4">
    <source>
        <dbReference type="ARBA" id="ARBA00022552"/>
    </source>
</evidence>
<sequence>MQHKELKSCTLEELELFFKEIGEPAYRAKQVFQWIHKGVRSFDEMTNLSKALRQKLEGKAYLGQMHIADKLVSTVDGTRKYLMELQDKNIIECVLMRYDYGNTLCVSCQVGCRMGCSFCASTLEGVIRNLSAGEILDQVLIVQKDLGDRISNIVLMGSGEPFDNFQEVMKFLDIINHPEGLNISLRNITISTCGLVPQIKVLADQKPQVTLAISLHASNDELRSQMMPVNKRYPLQELIKACRYYIEKTNKRITFEYALIQNVNDTEHHARELGELLKSLICHVNLIPLNKVSEREYTAPNKEGIKKFQQILKQKGIEATIRRELGSDINAACGQLRRRYLKEQREC</sequence>
<dbReference type="RefSeq" id="WP_110941035.1">
    <property type="nucleotide sequence ID" value="NZ_FQZV01000021.1"/>
</dbReference>
<dbReference type="CDD" id="cd01335">
    <property type="entry name" value="Radical_SAM"/>
    <property type="match status" value="1"/>
</dbReference>
<dbReference type="InterPro" id="IPR007197">
    <property type="entry name" value="rSAM"/>
</dbReference>
<dbReference type="InterPro" id="IPR058240">
    <property type="entry name" value="rSAM_sf"/>
</dbReference>
<dbReference type="GO" id="GO:0070475">
    <property type="term" value="P:rRNA base methylation"/>
    <property type="evidence" value="ECO:0007669"/>
    <property type="project" value="UniProtKB-UniRule"/>
</dbReference>
<organism evidence="14 15">
    <name type="scientific">Geosporobacter subterraneus DSM 17957</name>
    <dbReference type="NCBI Taxonomy" id="1121919"/>
    <lineage>
        <taxon>Bacteria</taxon>
        <taxon>Bacillati</taxon>
        <taxon>Bacillota</taxon>
        <taxon>Clostridia</taxon>
        <taxon>Peptostreptococcales</taxon>
        <taxon>Thermotaleaceae</taxon>
        <taxon>Geosporobacter</taxon>
    </lineage>
</organism>
<feature type="active site" description="S-methylcysteine intermediate" evidence="12">
    <location>
        <position position="333"/>
    </location>
</feature>
<evidence type="ECO:0000256" key="9">
    <source>
        <dbReference type="ARBA" id="ARBA00022723"/>
    </source>
</evidence>
<dbReference type="AlphaFoldDB" id="A0A1M6IGL8"/>
<dbReference type="SFLD" id="SFLDS00029">
    <property type="entry name" value="Radical_SAM"/>
    <property type="match status" value="1"/>
</dbReference>
<reference evidence="15" key="1">
    <citation type="submission" date="2016-11" db="EMBL/GenBank/DDBJ databases">
        <authorList>
            <person name="Varghese N."/>
            <person name="Submissions S."/>
        </authorList>
    </citation>
    <scope>NUCLEOTIDE SEQUENCE [LARGE SCALE GENOMIC DNA]</scope>
    <source>
        <strain evidence="15">DSM 17957</strain>
    </source>
</reference>
<feature type="binding site" evidence="12">
    <location>
        <begin position="214"/>
        <end position="216"/>
    </location>
    <ligand>
        <name>S-adenosyl-L-methionine</name>
        <dbReference type="ChEBI" id="CHEBI:59789"/>
    </ligand>
</feature>
<dbReference type="EMBL" id="FQZV01000021">
    <property type="protein sequence ID" value="SHJ33621.1"/>
    <property type="molecule type" value="Genomic_DNA"/>
</dbReference>
<dbReference type="GO" id="GO:0005737">
    <property type="term" value="C:cytoplasm"/>
    <property type="evidence" value="ECO:0007669"/>
    <property type="project" value="UniProtKB-SubCell"/>
</dbReference>
<keyword evidence="4 12" id="KW-0698">rRNA processing</keyword>
<evidence type="ECO:0000256" key="3">
    <source>
        <dbReference type="ARBA" id="ARBA00022490"/>
    </source>
</evidence>
<evidence type="ECO:0000256" key="7">
    <source>
        <dbReference type="ARBA" id="ARBA00022691"/>
    </source>
</evidence>